<evidence type="ECO:0000313" key="2">
    <source>
        <dbReference type="Proteomes" id="UP001497700"/>
    </source>
</evidence>
<dbReference type="EMBL" id="MU393609">
    <property type="protein sequence ID" value="KAI4859880.1"/>
    <property type="molecule type" value="Genomic_DNA"/>
</dbReference>
<keyword evidence="2" id="KW-1185">Reference proteome</keyword>
<organism evidence="1 2">
    <name type="scientific">Hypoxylon rubiginosum</name>
    <dbReference type="NCBI Taxonomy" id="110542"/>
    <lineage>
        <taxon>Eukaryota</taxon>
        <taxon>Fungi</taxon>
        <taxon>Dikarya</taxon>
        <taxon>Ascomycota</taxon>
        <taxon>Pezizomycotina</taxon>
        <taxon>Sordariomycetes</taxon>
        <taxon>Xylariomycetidae</taxon>
        <taxon>Xylariales</taxon>
        <taxon>Hypoxylaceae</taxon>
        <taxon>Hypoxylon</taxon>
    </lineage>
</organism>
<evidence type="ECO:0000313" key="1">
    <source>
        <dbReference type="EMBL" id="KAI4859880.1"/>
    </source>
</evidence>
<reference evidence="1 2" key="1">
    <citation type="journal article" date="2022" name="New Phytol.">
        <title>Ecological generalism drives hyperdiversity of secondary metabolite gene clusters in xylarialean endophytes.</title>
        <authorList>
            <person name="Franco M.E.E."/>
            <person name="Wisecaver J.H."/>
            <person name="Arnold A.E."/>
            <person name="Ju Y.M."/>
            <person name="Slot J.C."/>
            <person name="Ahrendt S."/>
            <person name="Moore L.P."/>
            <person name="Eastman K.E."/>
            <person name="Scott K."/>
            <person name="Konkel Z."/>
            <person name="Mondo S.J."/>
            <person name="Kuo A."/>
            <person name="Hayes R.D."/>
            <person name="Haridas S."/>
            <person name="Andreopoulos B."/>
            <person name="Riley R."/>
            <person name="LaButti K."/>
            <person name="Pangilinan J."/>
            <person name="Lipzen A."/>
            <person name="Amirebrahimi M."/>
            <person name="Yan J."/>
            <person name="Adam C."/>
            <person name="Keymanesh K."/>
            <person name="Ng V."/>
            <person name="Louie K."/>
            <person name="Northen T."/>
            <person name="Drula E."/>
            <person name="Henrissat B."/>
            <person name="Hsieh H.M."/>
            <person name="Youens-Clark K."/>
            <person name="Lutzoni F."/>
            <person name="Miadlikowska J."/>
            <person name="Eastwood D.C."/>
            <person name="Hamelin R.C."/>
            <person name="Grigoriev I.V."/>
            <person name="U'Ren J.M."/>
        </authorList>
    </citation>
    <scope>NUCLEOTIDE SEQUENCE [LARGE SCALE GENOMIC DNA]</scope>
    <source>
        <strain evidence="1 2">CBS 119005</strain>
    </source>
</reference>
<gene>
    <name evidence="1" type="ORF">F4820DRAFT_466261</name>
</gene>
<accession>A0ACB9YM39</accession>
<comment type="caution">
    <text evidence="1">The sequence shown here is derived from an EMBL/GenBank/DDBJ whole genome shotgun (WGS) entry which is preliminary data.</text>
</comment>
<name>A0ACB9YM39_9PEZI</name>
<proteinExistence type="predicted"/>
<sequence>MFLKHWLGKFTAVATCVFVFLMTSQRLSEWSFRSSSLGIPSIRRPYSSAHANDTSEFASVSKSNDRTPPVARPDDPSCASFPDTSNILVIVKTGATESYARIPTQLVTVLRCLPDFLIFSDLEQHIAGYHIYDSLDTVTHDVKEENPDFDLYRRQQACPVDQQSCNADADDDGRQKRQGWKLDRYKNIHIAEKTYRLRPSYDWYIFIDADTYVLWRNLVQWLLKLGDPWNKKYYIGSATLIDDFPFAHGGSGYILSQATMWDLAGSHAGIANSYDMTAKDSCCGDYVLGLALNETISVGLSFAWPTINGEKPHTIPYGPREWCRPLEFERRFYESPGQPHPTLRFKDIYHEFVEPKLSVLRNDWDNLSKDVVYLDRNAKHEQWQKDRAKKLDQQIRVSAVEMDAHKSFLHCRKLCDSVASCFQFSFHNGICAYSKSFMLGKPTEKMDEEEQGWTSGWNVKRIQDWVEKQGNCKEPVWPNV</sequence>
<protein>
    <submittedName>
        <fullName evidence="1">Glycosyltransferase family 31 protein</fullName>
    </submittedName>
</protein>
<dbReference type="Proteomes" id="UP001497700">
    <property type="component" value="Unassembled WGS sequence"/>
</dbReference>